<sequence>MKTVYAIVGAALIVLGGVVLFQGLSFTQNETVFQVGSLKAEVRKEERVPSWAGGVAIAAGLVLVVMGLRK</sequence>
<comment type="caution">
    <text evidence="2">The sequence shown here is derived from an EMBL/GenBank/DDBJ whole genome shotgun (WGS) entry which is preliminary data.</text>
</comment>
<keyword evidence="1" id="KW-1133">Transmembrane helix</keyword>
<evidence type="ECO:0000313" key="2">
    <source>
        <dbReference type="EMBL" id="PPE66968.1"/>
    </source>
</evidence>
<keyword evidence="1" id="KW-0472">Membrane</keyword>
<proteinExistence type="predicted"/>
<dbReference type="OrthoDB" id="9181368at2"/>
<dbReference type="EMBL" id="PSNX01000004">
    <property type="protein sequence ID" value="PPE66968.1"/>
    <property type="molecule type" value="Genomic_DNA"/>
</dbReference>
<name>A0A2S5SWH0_9BURK</name>
<dbReference type="AlphaFoldDB" id="A0A2S5SWH0"/>
<evidence type="ECO:0000256" key="1">
    <source>
        <dbReference type="SAM" id="Phobius"/>
    </source>
</evidence>
<reference evidence="2 3" key="1">
    <citation type="submission" date="2018-02" db="EMBL/GenBank/DDBJ databases">
        <title>Reclassifiation of [Polyangium] brachysporum DSM 7029 as Guopingzhaonella breviflexa gen. nov., sp. nov., a member of the family Comamonadaceae.</title>
        <authorList>
            <person name="Tang B."/>
        </authorList>
    </citation>
    <scope>NUCLEOTIDE SEQUENCE [LARGE SCALE GENOMIC DNA]</scope>
    <source>
        <strain evidence="2 3">BCRC 80649</strain>
    </source>
</reference>
<dbReference type="RefSeq" id="WP_104301796.1">
    <property type="nucleotide sequence ID" value="NZ_PSNX01000004.1"/>
</dbReference>
<dbReference type="Proteomes" id="UP000238605">
    <property type="component" value="Unassembled WGS sequence"/>
</dbReference>
<keyword evidence="3" id="KW-1185">Reference proteome</keyword>
<organism evidence="2 3">
    <name type="scientific">Caldimonas caldifontis</name>
    <dbReference type="NCBI Taxonomy" id="1452508"/>
    <lineage>
        <taxon>Bacteria</taxon>
        <taxon>Pseudomonadati</taxon>
        <taxon>Pseudomonadota</taxon>
        <taxon>Betaproteobacteria</taxon>
        <taxon>Burkholderiales</taxon>
        <taxon>Sphaerotilaceae</taxon>
        <taxon>Caldimonas</taxon>
    </lineage>
</organism>
<protein>
    <recommendedName>
        <fullName evidence="4">DUF3185 domain-containing protein</fullName>
    </recommendedName>
</protein>
<accession>A0A2S5SWH0</accession>
<keyword evidence="1" id="KW-0812">Transmembrane</keyword>
<evidence type="ECO:0000313" key="3">
    <source>
        <dbReference type="Proteomes" id="UP000238605"/>
    </source>
</evidence>
<feature type="transmembrane region" description="Helical" evidence="1">
    <location>
        <begin position="51"/>
        <end position="68"/>
    </location>
</feature>
<gene>
    <name evidence="2" type="ORF">C1704_05815</name>
</gene>
<evidence type="ECO:0008006" key="4">
    <source>
        <dbReference type="Google" id="ProtNLM"/>
    </source>
</evidence>